<gene>
    <name evidence="2" type="ORF">HMPREF9004_0363</name>
</gene>
<keyword evidence="3" id="KW-1185">Reference proteome</keyword>
<feature type="compositionally biased region" description="Basic and acidic residues" evidence="1">
    <location>
        <begin position="14"/>
        <end position="23"/>
    </location>
</feature>
<evidence type="ECO:0000313" key="3">
    <source>
        <dbReference type="Proteomes" id="UP000013015"/>
    </source>
</evidence>
<comment type="caution">
    <text evidence="2">The sequence shown here is derived from an EMBL/GenBank/DDBJ whole genome shotgun (WGS) entry which is preliminary data.</text>
</comment>
<dbReference type="HOGENOM" id="CLU_2986108_0_0_11"/>
<accession>N6XCR0</accession>
<dbReference type="Proteomes" id="UP000013015">
    <property type="component" value="Unassembled WGS sequence"/>
</dbReference>
<sequence>MRAPTRPAKPGRITRGEGDEGRFCDLSRAGPSEGEGLTLFEGGVGHPLRVKLVAFRA</sequence>
<feature type="region of interest" description="Disordered" evidence="1">
    <location>
        <begin position="1"/>
        <end position="23"/>
    </location>
</feature>
<evidence type="ECO:0000256" key="1">
    <source>
        <dbReference type="SAM" id="MobiDB-lite"/>
    </source>
</evidence>
<reference evidence="2 3" key="1">
    <citation type="submission" date="2013-03" db="EMBL/GenBank/DDBJ databases">
        <title>Reference genome for the Human Microbiome Project.</title>
        <authorList>
            <person name="Aqrawi P."/>
            <person name="Ayvaz T."/>
            <person name="Bess C."/>
            <person name="Blankenburg K."/>
            <person name="Coyle M."/>
            <person name="Deng J."/>
            <person name="Forbes L."/>
            <person name="Fowler G."/>
            <person name="Francisco L."/>
            <person name="Fu Q."/>
            <person name="Gibbs R."/>
            <person name="Gross S."/>
            <person name="Gubbala S."/>
            <person name="Hale W."/>
            <person name="Hemphill L."/>
            <person name="Highlander S."/>
            <person name="Hirani K."/>
            <person name="Jackson L."/>
            <person name="Jakkamsetti A."/>
            <person name="Javaid M."/>
            <person name="Jayaseelan J.C."/>
            <person name="Jiang H."/>
            <person name="Joshi V."/>
            <person name="Korchina V."/>
            <person name="Kovar C."/>
            <person name="Lara F."/>
            <person name="Lee S."/>
            <person name="Liu Y."/>
            <person name="Mata R."/>
            <person name="Mathew T."/>
            <person name="Munidasa M."/>
            <person name="Muzny D."/>
            <person name="Nazareth L."/>
            <person name="Ngo R."/>
            <person name="Nguyen L."/>
            <person name="Nguyen N."/>
            <person name="Okwuonu G."/>
            <person name="Ongeri F."/>
            <person name="Palculict T."/>
            <person name="Patil S."/>
            <person name="Petrosino J."/>
            <person name="Pham C."/>
            <person name="Pham P."/>
            <person name="Pu L.-L."/>
            <person name="Qin X."/>
            <person name="Qu J."/>
            <person name="Reid J."/>
            <person name="Ross M."/>
            <person name="Ruth R."/>
            <person name="Saada N."/>
            <person name="San Lucas F."/>
            <person name="Santibanez J."/>
            <person name="Shang Y."/>
            <person name="Simmons D."/>
            <person name="Song X.-Z."/>
            <person name="Tang L.-Y."/>
            <person name="Thornton R."/>
            <person name="Warren J."/>
            <person name="Weissenberger G."/>
            <person name="Wilczek-Boney K."/>
            <person name="Worley K."/>
            <person name="Youmans B."/>
            <person name="Zhang J."/>
            <person name="Zhang L."/>
            <person name="Zhao Z."/>
            <person name="Zhou C."/>
            <person name="Zhu D."/>
            <person name="Zhu Y."/>
        </authorList>
    </citation>
    <scope>NUCLEOTIDE SEQUENCE [LARGE SCALE GENOMIC DNA]</scope>
    <source>
        <strain evidence="2 3">F0333</strain>
    </source>
</reference>
<proteinExistence type="predicted"/>
<evidence type="ECO:0000313" key="2">
    <source>
        <dbReference type="EMBL" id="ENO19028.1"/>
    </source>
</evidence>
<dbReference type="STRING" id="888050.HMPREF9004_0363"/>
<dbReference type="EMBL" id="AQHZ01000005">
    <property type="protein sequence ID" value="ENO19028.1"/>
    <property type="molecule type" value="Genomic_DNA"/>
</dbReference>
<protein>
    <submittedName>
        <fullName evidence="2">PIN family toxin-antitoxin system</fullName>
    </submittedName>
</protein>
<organism evidence="2 3">
    <name type="scientific">Schaalia cardiffensis F0333</name>
    <dbReference type="NCBI Taxonomy" id="888050"/>
    <lineage>
        <taxon>Bacteria</taxon>
        <taxon>Bacillati</taxon>
        <taxon>Actinomycetota</taxon>
        <taxon>Actinomycetes</taxon>
        <taxon>Actinomycetales</taxon>
        <taxon>Actinomycetaceae</taxon>
        <taxon>Schaalia</taxon>
    </lineage>
</organism>
<dbReference type="AlphaFoldDB" id="N6XCR0"/>
<name>N6XCR0_9ACTO</name>